<sequence>MLNQTLIGLTLRGIAGLSPYLSQQRSVALLNSHLYESITSFSYNVNHLYVRGSSFCNFLDSPISIQRKEGIHLYNKHYEARPEQPAIGDHIDIQDAYFYKCISRSDGGAINYFSPDSGTLSVQQTTFLQCHSGPNPTDGGCIAFNGLKSIIQTSCASQCSAGRNGHSYSITICANGGSTSKSLNHFNQSTIIECSPKESARGWQSLFLSYGQIRIVDMNSSFNAVATQAGSFMMHTIDSDAICLHSTIMYNIGPWIIYLYGKDGSLMEQCNIVSNICASKDQNGIVMFHKFGRIDSCIFANNQGRIFKQNRQKATIDVSNSVFDCVFDHEPGVQTSNCLFEQPNVQTYVLAHLKTHLCQAKRDAIANPIGTNEIFARLKLYFHEQAKSILKWIK</sequence>
<name>A0ABR2JY91_9EUKA</name>
<reference evidence="1 2" key="1">
    <citation type="submission" date="2024-04" db="EMBL/GenBank/DDBJ databases">
        <title>Tritrichomonas musculus Genome.</title>
        <authorList>
            <person name="Alves-Ferreira E."/>
            <person name="Grigg M."/>
            <person name="Lorenzi H."/>
            <person name="Galac M."/>
        </authorList>
    </citation>
    <scope>NUCLEOTIDE SEQUENCE [LARGE SCALE GENOMIC DNA]</scope>
    <source>
        <strain evidence="1 2">EAF2021</strain>
    </source>
</reference>
<dbReference type="Proteomes" id="UP001470230">
    <property type="component" value="Unassembled WGS sequence"/>
</dbReference>
<evidence type="ECO:0000313" key="2">
    <source>
        <dbReference type="Proteomes" id="UP001470230"/>
    </source>
</evidence>
<evidence type="ECO:0000313" key="1">
    <source>
        <dbReference type="EMBL" id="KAK8883416.1"/>
    </source>
</evidence>
<organism evidence="1 2">
    <name type="scientific">Tritrichomonas musculus</name>
    <dbReference type="NCBI Taxonomy" id="1915356"/>
    <lineage>
        <taxon>Eukaryota</taxon>
        <taxon>Metamonada</taxon>
        <taxon>Parabasalia</taxon>
        <taxon>Tritrichomonadida</taxon>
        <taxon>Tritrichomonadidae</taxon>
        <taxon>Tritrichomonas</taxon>
    </lineage>
</organism>
<proteinExistence type="predicted"/>
<accession>A0ABR2JY91</accession>
<dbReference type="EMBL" id="JAPFFF010000009">
    <property type="protein sequence ID" value="KAK8883416.1"/>
    <property type="molecule type" value="Genomic_DNA"/>
</dbReference>
<protein>
    <submittedName>
        <fullName evidence="1">Uncharacterized protein</fullName>
    </submittedName>
</protein>
<keyword evidence="2" id="KW-1185">Reference proteome</keyword>
<comment type="caution">
    <text evidence="1">The sequence shown here is derived from an EMBL/GenBank/DDBJ whole genome shotgun (WGS) entry which is preliminary data.</text>
</comment>
<gene>
    <name evidence="1" type="ORF">M9Y10_046066</name>
</gene>